<proteinExistence type="predicted"/>
<sequence length="64" mass="7102">MGCTAVPFNDVRVLPILAKKNIGEVAHKILLNTRSNKPITPLLYGVHPSSRGVKKSFNKIRSFE</sequence>
<dbReference type="AlphaFoldDB" id="A0A656AXW7"/>
<organism evidence="1 2">
    <name type="scientific">Vibrio cholerae</name>
    <dbReference type="NCBI Taxonomy" id="666"/>
    <lineage>
        <taxon>Bacteria</taxon>
        <taxon>Pseudomonadati</taxon>
        <taxon>Pseudomonadota</taxon>
        <taxon>Gammaproteobacteria</taxon>
        <taxon>Vibrionales</taxon>
        <taxon>Vibrionaceae</taxon>
        <taxon>Vibrio</taxon>
    </lineage>
</organism>
<name>A0A656AXW7_VIBCL</name>
<accession>A0A656AXW7</accession>
<reference evidence="1 2" key="1">
    <citation type="submission" date="2015-07" db="EMBL/GenBank/DDBJ databases">
        <authorList>
            <consortium name="Pathogen Informatics"/>
        </authorList>
    </citation>
    <scope>NUCLEOTIDE SEQUENCE [LARGE SCALE GENOMIC DNA]</scope>
    <source>
        <strain evidence="1 2">A316</strain>
    </source>
</reference>
<gene>
    <name evidence="1" type="ORF">ERS013200_03981</name>
</gene>
<dbReference type="EMBL" id="CWQY01000055">
    <property type="protein sequence ID" value="CSD35955.1"/>
    <property type="molecule type" value="Genomic_DNA"/>
</dbReference>
<evidence type="ECO:0000313" key="1">
    <source>
        <dbReference type="EMBL" id="CSD35955.1"/>
    </source>
</evidence>
<evidence type="ECO:0000313" key="2">
    <source>
        <dbReference type="Proteomes" id="UP000041770"/>
    </source>
</evidence>
<protein>
    <submittedName>
        <fullName evidence="1">Uncharacterized protein</fullName>
    </submittedName>
</protein>
<dbReference type="Proteomes" id="UP000041770">
    <property type="component" value="Unassembled WGS sequence"/>
</dbReference>